<name>A0AAE0VKN6_9BIVA</name>
<comment type="caution">
    <text evidence="2">The sequence shown here is derived from an EMBL/GenBank/DDBJ whole genome shotgun (WGS) entry which is preliminary data.</text>
</comment>
<reference evidence="2" key="1">
    <citation type="journal article" date="2021" name="Genome Biol. Evol.">
        <title>A High-Quality Reference Genome for a Parasitic Bivalve with Doubly Uniparental Inheritance (Bivalvia: Unionida).</title>
        <authorList>
            <person name="Smith C.H."/>
        </authorList>
    </citation>
    <scope>NUCLEOTIDE SEQUENCE</scope>
    <source>
        <strain evidence="2">CHS0354</strain>
    </source>
</reference>
<protein>
    <submittedName>
        <fullName evidence="2">Uncharacterized protein</fullName>
    </submittedName>
</protein>
<evidence type="ECO:0000313" key="2">
    <source>
        <dbReference type="EMBL" id="KAK3581803.1"/>
    </source>
</evidence>
<reference evidence="2" key="3">
    <citation type="submission" date="2023-05" db="EMBL/GenBank/DDBJ databases">
        <authorList>
            <person name="Smith C.H."/>
        </authorList>
    </citation>
    <scope>NUCLEOTIDE SEQUENCE</scope>
    <source>
        <strain evidence="2">CHS0354</strain>
        <tissue evidence="2">Mantle</tissue>
    </source>
</reference>
<accession>A0AAE0VKN6</accession>
<dbReference type="InterPro" id="IPR026065">
    <property type="entry name" value="FAM60A"/>
</dbReference>
<dbReference type="AlphaFoldDB" id="A0AAE0VKN6"/>
<proteinExistence type="predicted"/>
<feature type="region of interest" description="Disordered" evidence="1">
    <location>
        <begin position="86"/>
        <end position="105"/>
    </location>
</feature>
<evidence type="ECO:0000256" key="1">
    <source>
        <dbReference type="SAM" id="MobiDB-lite"/>
    </source>
</evidence>
<keyword evidence="3" id="KW-1185">Reference proteome</keyword>
<reference evidence="2" key="2">
    <citation type="journal article" date="2021" name="Genome Biol. Evol.">
        <title>Developing a high-quality reference genome for a parasitic bivalve with doubly uniparental inheritance (Bivalvia: Unionida).</title>
        <authorList>
            <person name="Smith C.H."/>
        </authorList>
    </citation>
    <scope>NUCLEOTIDE SEQUENCE</scope>
    <source>
        <strain evidence="2">CHS0354</strain>
        <tissue evidence="2">Mantle</tissue>
    </source>
</reference>
<dbReference type="EMBL" id="JAEAOA010001551">
    <property type="protein sequence ID" value="KAK3581803.1"/>
    <property type="molecule type" value="Genomic_DNA"/>
</dbReference>
<gene>
    <name evidence="2" type="ORF">CHS0354_026009</name>
</gene>
<sequence>MFSDRGEKVWEYLQCVCPDSEKMRKLPNDTHKHWNRLQVVDAKAGPVTKSIMNKQNKPGPLTEVKKAIDKSKDNINSKPNRNVTLKRKSSMHPENANTHYVLPIT</sequence>
<evidence type="ECO:0000313" key="3">
    <source>
        <dbReference type="Proteomes" id="UP001195483"/>
    </source>
</evidence>
<dbReference type="Proteomes" id="UP001195483">
    <property type="component" value="Unassembled WGS sequence"/>
</dbReference>
<organism evidence="2 3">
    <name type="scientific">Potamilus streckersoni</name>
    <dbReference type="NCBI Taxonomy" id="2493646"/>
    <lineage>
        <taxon>Eukaryota</taxon>
        <taxon>Metazoa</taxon>
        <taxon>Spiralia</taxon>
        <taxon>Lophotrochozoa</taxon>
        <taxon>Mollusca</taxon>
        <taxon>Bivalvia</taxon>
        <taxon>Autobranchia</taxon>
        <taxon>Heteroconchia</taxon>
        <taxon>Palaeoheterodonta</taxon>
        <taxon>Unionida</taxon>
        <taxon>Unionoidea</taxon>
        <taxon>Unionidae</taxon>
        <taxon>Ambleminae</taxon>
        <taxon>Lampsilini</taxon>
        <taxon>Potamilus</taxon>
    </lineage>
</organism>
<dbReference type="Pfam" id="PF15396">
    <property type="entry name" value="FAM60A"/>
    <property type="match status" value="1"/>
</dbReference>